<proteinExistence type="inferred from homology"/>
<evidence type="ECO:0000256" key="5">
    <source>
        <dbReference type="ARBA" id="ARBA00023004"/>
    </source>
</evidence>
<dbReference type="NCBIfam" id="TIGR04085">
    <property type="entry name" value="rSAM_more_4Fe4S"/>
    <property type="match status" value="1"/>
</dbReference>
<dbReference type="GO" id="GO:0046872">
    <property type="term" value="F:metal ion binding"/>
    <property type="evidence" value="ECO:0007669"/>
    <property type="project" value="UniProtKB-KW"/>
</dbReference>
<dbReference type="InterPro" id="IPR058240">
    <property type="entry name" value="rSAM_sf"/>
</dbReference>
<dbReference type="GO" id="GO:0016491">
    <property type="term" value="F:oxidoreductase activity"/>
    <property type="evidence" value="ECO:0007669"/>
    <property type="project" value="InterPro"/>
</dbReference>
<keyword evidence="5" id="KW-0408">Iron</keyword>
<dbReference type="Proteomes" id="UP000199073">
    <property type="component" value="Unassembled WGS sequence"/>
</dbReference>
<dbReference type="EMBL" id="FNJI01000060">
    <property type="protein sequence ID" value="SDP80946.1"/>
    <property type="molecule type" value="Genomic_DNA"/>
</dbReference>
<dbReference type="SUPFAM" id="SSF102114">
    <property type="entry name" value="Radical SAM enzymes"/>
    <property type="match status" value="1"/>
</dbReference>
<dbReference type="AlphaFoldDB" id="A0A1H0VS74"/>
<evidence type="ECO:0000256" key="2">
    <source>
        <dbReference type="ARBA" id="ARBA00022485"/>
    </source>
</evidence>
<accession>A0A1H0VS74</accession>
<dbReference type="InterPro" id="IPR047207">
    <property type="entry name" value="SPASM_anSME"/>
</dbReference>
<evidence type="ECO:0000313" key="10">
    <source>
        <dbReference type="EMBL" id="SDP80946.1"/>
    </source>
</evidence>
<dbReference type="PANTHER" id="PTHR43273:SF3">
    <property type="entry name" value="ANAEROBIC SULFATASE-MATURATING ENZYME HOMOLOG ASLB-RELATED"/>
    <property type="match status" value="1"/>
</dbReference>
<evidence type="ECO:0000256" key="3">
    <source>
        <dbReference type="ARBA" id="ARBA00022691"/>
    </source>
</evidence>
<keyword evidence="2" id="KW-0004">4Fe-4S</keyword>
<keyword evidence="4" id="KW-0479">Metal-binding</keyword>
<keyword evidence="11" id="KW-1185">Reference proteome</keyword>
<dbReference type="Pfam" id="PF02810">
    <property type="entry name" value="SEC-C"/>
    <property type="match status" value="1"/>
</dbReference>
<keyword evidence="6" id="KW-0411">Iron-sulfur</keyword>
<dbReference type="InterPro" id="IPR013785">
    <property type="entry name" value="Aldolase_TIM"/>
</dbReference>
<dbReference type="CDD" id="cd21120">
    <property type="entry name" value="SPASM_anSME"/>
    <property type="match status" value="1"/>
</dbReference>
<dbReference type="GO" id="GO:0051539">
    <property type="term" value="F:4 iron, 4 sulfur cluster binding"/>
    <property type="evidence" value="ECO:0007669"/>
    <property type="project" value="UniProtKB-KW"/>
</dbReference>
<dbReference type="Pfam" id="PF13186">
    <property type="entry name" value="SPASM"/>
    <property type="match status" value="1"/>
</dbReference>
<keyword evidence="3" id="KW-0949">S-adenosyl-L-methionine</keyword>
<comment type="similarity">
    <text evidence="7">Belongs to the radical SAM superfamily. Anaerobic sulfatase-maturating enzyme family.</text>
</comment>
<sequence>MFQHKNRSAYIMSDDVLEAYIEKYISVQPEGVKEINFVWQGGEPALLPRLFLEKILKYQHKYHRAGMRVSNVLQSNATLITGDLADWLAKNHFLVGVSIDGDEELHNLYRRDRNGKGTFSRVMRGIENLKSAGAEFNTLTVVQHHNGAYPERLYSFLTGIGANFLQFIPLVEQTGNKTPCSLNVDAEQWGRFLIGVFDCWVRGRDIGKVFVQHFDMLLGIYCGYPASLCVHSEICGDAAVIEHNGDLYSCDHFVTKDNFLGNILTDDLQACINGKQQTIFGNVKKNSLPRQCLYCSWLQLCHGGCPKDRIVAAENGMLNYLCDGYKTFFAHADPFFKAMTVCLQRKIPPAEFRQFFIVTEKVGRNAPCPCQSGLKHKLCHGK</sequence>
<organism evidence="10 11">
    <name type="scientific">Desulforhopalus singaporensis</name>
    <dbReference type="NCBI Taxonomy" id="91360"/>
    <lineage>
        <taxon>Bacteria</taxon>
        <taxon>Pseudomonadati</taxon>
        <taxon>Thermodesulfobacteriota</taxon>
        <taxon>Desulfobulbia</taxon>
        <taxon>Desulfobulbales</taxon>
        <taxon>Desulfocapsaceae</taxon>
        <taxon>Desulforhopalus</taxon>
    </lineage>
</organism>
<dbReference type="NCBIfam" id="TIGR03942">
    <property type="entry name" value="sulfatase_rSAM"/>
    <property type="match status" value="1"/>
</dbReference>
<evidence type="ECO:0000256" key="6">
    <source>
        <dbReference type="ARBA" id="ARBA00023014"/>
    </source>
</evidence>
<evidence type="ECO:0000259" key="9">
    <source>
        <dbReference type="Pfam" id="PF13186"/>
    </source>
</evidence>
<feature type="domain" description="Radical SAM core" evidence="8">
    <location>
        <begin position="5"/>
        <end position="156"/>
    </location>
</feature>
<dbReference type="Gene3D" id="3.10.450.50">
    <property type="match status" value="1"/>
</dbReference>
<dbReference type="InterPro" id="IPR007197">
    <property type="entry name" value="rSAM"/>
</dbReference>
<evidence type="ECO:0000256" key="7">
    <source>
        <dbReference type="ARBA" id="ARBA00023601"/>
    </source>
</evidence>
<dbReference type="Gene3D" id="3.20.20.70">
    <property type="entry name" value="Aldolase class I"/>
    <property type="match status" value="1"/>
</dbReference>
<dbReference type="InterPro" id="IPR023885">
    <property type="entry name" value="4Fe4S-binding_SPASM_dom"/>
</dbReference>
<evidence type="ECO:0008006" key="12">
    <source>
        <dbReference type="Google" id="ProtNLM"/>
    </source>
</evidence>
<feature type="domain" description="4Fe4S-binding SPASM" evidence="9">
    <location>
        <begin position="236"/>
        <end position="295"/>
    </location>
</feature>
<evidence type="ECO:0000256" key="1">
    <source>
        <dbReference type="ARBA" id="ARBA00001966"/>
    </source>
</evidence>
<dbReference type="InterPro" id="IPR004027">
    <property type="entry name" value="SEC_C_motif"/>
</dbReference>
<name>A0A1H0VS74_9BACT</name>
<reference evidence="10 11" key="1">
    <citation type="submission" date="2016-10" db="EMBL/GenBank/DDBJ databases">
        <authorList>
            <person name="de Groot N.N."/>
        </authorList>
    </citation>
    <scope>NUCLEOTIDE SEQUENCE [LARGE SCALE GENOMIC DNA]</scope>
    <source>
        <strain evidence="10 11">DSM 12130</strain>
    </source>
</reference>
<protein>
    <recommendedName>
        <fullName evidence="12">Anaerobic sulfatase maturase</fullName>
    </recommendedName>
</protein>
<gene>
    <name evidence="10" type="ORF">SAMN05660330_04200</name>
</gene>
<comment type="cofactor">
    <cofactor evidence="1">
        <name>[4Fe-4S] cluster</name>
        <dbReference type="ChEBI" id="CHEBI:49883"/>
    </cofactor>
</comment>
<dbReference type="Pfam" id="PF04055">
    <property type="entry name" value="Radical_SAM"/>
    <property type="match status" value="1"/>
</dbReference>
<evidence type="ECO:0000313" key="11">
    <source>
        <dbReference type="Proteomes" id="UP000199073"/>
    </source>
</evidence>
<evidence type="ECO:0000256" key="4">
    <source>
        <dbReference type="ARBA" id="ARBA00022723"/>
    </source>
</evidence>
<dbReference type="PANTHER" id="PTHR43273">
    <property type="entry name" value="ANAEROBIC SULFATASE-MATURATING ENZYME HOMOLOG ASLB-RELATED"/>
    <property type="match status" value="1"/>
</dbReference>
<dbReference type="InterPro" id="IPR023867">
    <property type="entry name" value="Sulphatase_maturase_rSAM"/>
</dbReference>
<dbReference type="STRING" id="91360.SAMN05660330_04200"/>
<evidence type="ECO:0000259" key="8">
    <source>
        <dbReference type="Pfam" id="PF04055"/>
    </source>
</evidence>
<dbReference type="SUPFAM" id="SSF103642">
    <property type="entry name" value="Sec-C motif"/>
    <property type="match status" value="1"/>
</dbReference>